<accession>A0A0D2CYI6</accession>
<evidence type="ECO:0000313" key="3">
    <source>
        <dbReference type="Proteomes" id="UP000053342"/>
    </source>
</evidence>
<sequence length="309" mass="34563">MEPQASFRSLPRESESREEPARQIVPPESLDIASIKNEVETVFSMEQHHPAAVAAALGRVLAAMKDSMDRVDHMDRMDNVGQSAAEIAASLKYLNSVLIPLNDLDLWHKQPRNVFRDIHMGEYTLLGLLSPLALGTFHTISSGPAGIQYLHMRGQPGADGVPEKAIPIAGDDVDGVKNELTETNLTNSISRFIRKGYKLVRRPQIVFQGIELEEREMMLILSCTTPIIVQDVRGKESSVFIAGQVSRATLQWLCDELEVEFESNERDSIAETFVHPKFHSWQSYGNMAGARRKHLTNSCWRDTGTDLQI</sequence>
<dbReference type="AlphaFoldDB" id="A0A0D2CYI6"/>
<dbReference type="RefSeq" id="XP_016256324.1">
    <property type="nucleotide sequence ID" value="XM_016413289.1"/>
</dbReference>
<organism evidence="2 3">
    <name type="scientific">Exophiala oligosperma</name>
    <dbReference type="NCBI Taxonomy" id="215243"/>
    <lineage>
        <taxon>Eukaryota</taxon>
        <taxon>Fungi</taxon>
        <taxon>Dikarya</taxon>
        <taxon>Ascomycota</taxon>
        <taxon>Pezizomycotina</taxon>
        <taxon>Eurotiomycetes</taxon>
        <taxon>Chaetothyriomycetidae</taxon>
        <taxon>Chaetothyriales</taxon>
        <taxon>Herpotrichiellaceae</taxon>
        <taxon>Exophiala</taxon>
    </lineage>
</organism>
<feature type="region of interest" description="Disordered" evidence="1">
    <location>
        <begin position="1"/>
        <end position="24"/>
    </location>
</feature>
<dbReference type="EMBL" id="KN847374">
    <property type="protein sequence ID" value="KIW36108.1"/>
    <property type="molecule type" value="Genomic_DNA"/>
</dbReference>
<dbReference type="HOGENOM" id="CLU_900264_0_0_1"/>
<gene>
    <name evidence="2" type="ORF">PV06_11583</name>
</gene>
<feature type="compositionally biased region" description="Basic and acidic residues" evidence="1">
    <location>
        <begin position="10"/>
        <end position="21"/>
    </location>
</feature>
<dbReference type="GeneID" id="27363657"/>
<keyword evidence="3" id="KW-1185">Reference proteome</keyword>
<reference evidence="2 3" key="1">
    <citation type="submission" date="2015-01" db="EMBL/GenBank/DDBJ databases">
        <title>The Genome Sequence of Exophiala oligosperma CBS72588.</title>
        <authorList>
            <consortium name="The Broad Institute Genomics Platform"/>
            <person name="Cuomo C."/>
            <person name="de Hoog S."/>
            <person name="Gorbushina A."/>
            <person name="Stielow B."/>
            <person name="Teixiera M."/>
            <person name="Abouelleil A."/>
            <person name="Chapman S.B."/>
            <person name="Priest M."/>
            <person name="Young S.K."/>
            <person name="Wortman J."/>
            <person name="Nusbaum C."/>
            <person name="Birren B."/>
        </authorList>
    </citation>
    <scope>NUCLEOTIDE SEQUENCE [LARGE SCALE GENOMIC DNA]</scope>
    <source>
        <strain evidence="2 3">CBS 72588</strain>
    </source>
</reference>
<proteinExistence type="predicted"/>
<evidence type="ECO:0000313" key="2">
    <source>
        <dbReference type="EMBL" id="KIW36108.1"/>
    </source>
</evidence>
<name>A0A0D2CYI6_9EURO</name>
<dbReference type="Proteomes" id="UP000053342">
    <property type="component" value="Unassembled WGS sequence"/>
</dbReference>
<evidence type="ECO:0000256" key="1">
    <source>
        <dbReference type="SAM" id="MobiDB-lite"/>
    </source>
</evidence>
<protein>
    <submittedName>
        <fullName evidence="2">Uncharacterized protein</fullName>
    </submittedName>
</protein>
<dbReference type="VEuPathDB" id="FungiDB:PV06_11583"/>